<dbReference type="HAMAP" id="MF_00514">
    <property type="entry name" value="Ribosomal_bL35"/>
    <property type="match status" value="1"/>
</dbReference>
<dbReference type="EMBL" id="JAVEPI010000004">
    <property type="protein sequence ID" value="KAK1442014.1"/>
    <property type="molecule type" value="Genomic_DNA"/>
</dbReference>
<dbReference type="GO" id="GO:0006412">
    <property type="term" value="P:translation"/>
    <property type="evidence" value="ECO:0007669"/>
    <property type="project" value="InterPro"/>
</dbReference>
<evidence type="ECO:0000256" key="3">
    <source>
        <dbReference type="ARBA" id="ARBA00023274"/>
    </source>
</evidence>
<comment type="caution">
    <text evidence="6">The sequence shown here is derived from an EMBL/GenBank/DDBJ whole genome shotgun (WGS) entry which is preliminary data.</text>
</comment>
<evidence type="ECO:0000256" key="4">
    <source>
        <dbReference type="RuleBase" id="RU000568"/>
    </source>
</evidence>
<dbReference type="PROSITE" id="PS00936">
    <property type="entry name" value="RIBOSOMAL_L35"/>
    <property type="match status" value="1"/>
</dbReference>
<dbReference type="SUPFAM" id="SSF143034">
    <property type="entry name" value="L35p-like"/>
    <property type="match status" value="1"/>
</dbReference>
<dbReference type="Pfam" id="PF01632">
    <property type="entry name" value="Ribosomal_L35p"/>
    <property type="match status" value="1"/>
</dbReference>
<dbReference type="Gene3D" id="4.10.410.60">
    <property type="match status" value="1"/>
</dbReference>
<evidence type="ECO:0000256" key="5">
    <source>
        <dbReference type="SAM" id="MobiDB-lite"/>
    </source>
</evidence>
<sequence length="131" mass="15332">MLLAHTWSATSVAIYRNEARIGHSILNHQAFICENAFIPKNRGYRDNKLNARRMYKLKLRASGQFRIKPKTNKSVAKRFKITATGKIMYKRAGRSHLQRKKSQGAKRRLRRPVQLKSPRLIRKILSVLHNR</sequence>
<dbReference type="InterPro" id="IPR018265">
    <property type="entry name" value="Ribosomal_bL35_CS"/>
</dbReference>
<dbReference type="InterPro" id="IPR021137">
    <property type="entry name" value="Ribosomal_bL35-like"/>
</dbReference>
<dbReference type="GO" id="GO:0003735">
    <property type="term" value="F:structural constituent of ribosome"/>
    <property type="evidence" value="ECO:0007669"/>
    <property type="project" value="InterPro"/>
</dbReference>
<dbReference type="PANTHER" id="PTHR33343:SF1">
    <property type="entry name" value="LARGE RIBOSOMAL SUBUNIT PROTEIN BL35M"/>
    <property type="match status" value="1"/>
</dbReference>
<evidence type="ECO:0000256" key="2">
    <source>
        <dbReference type="ARBA" id="ARBA00022980"/>
    </source>
</evidence>
<comment type="similarity">
    <text evidence="1 4">Belongs to the bacterial ribosomal protein bL35 family.</text>
</comment>
<feature type="region of interest" description="Disordered" evidence="5">
    <location>
        <begin position="90"/>
        <end position="111"/>
    </location>
</feature>
<organism evidence="6 7">
    <name type="scientific">Babesia gibsoni</name>
    <dbReference type="NCBI Taxonomy" id="33632"/>
    <lineage>
        <taxon>Eukaryota</taxon>
        <taxon>Sar</taxon>
        <taxon>Alveolata</taxon>
        <taxon>Apicomplexa</taxon>
        <taxon>Aconoidasida</taxon>
        <taxon>Piroplasmida</taxon>
        <taxon>Babesiidae</taxon>
        <taxon>Babesia</taxon>
    </lineage>
</organism>
<keyword evidence="7" id="KW-1185">Reference proteome</keyword>
<dbReference type="GO" id="GO:0015934">
    <property type="term" value="C:large ribosomal subunit"/>
    <property type="evidence" value="ECO:0007669"/>
    <property type="project" value="TreeGrafter"/>
</dbReference>
<dbReference type="PRINTS" id="PR00064">
    <property type="entry name" value="RIBOSOMALL35"/>
</dbReference>
<dbReference type="PANTHER" id="PTHR33343">
    <property type="entry name" value="54S RIBOSOMAL PROTEIN BL35M"/>
    <property type="match status" value="1"/>
</dbReference>
<evidence type="ECO:0000313" key="7">
    <source>
        <dbReference type="Proteomes" id="UP001230268"/>
    </source>
</evidence>
<protein>
    <recommendedName>
        <fullName evidence="4">50S ribosomal protein L35</fullName>
    </recommendedName>
</protein>
<dbReference type="FunFam" id="4.10.410.60:FF:000001">
    <property type="entry name" value="50S ribosomal protein L35"/>
    <property type="match status" value="1"/>
</dbReference>
<dbReference type="AlphaFoldDB" id="A0AAD8LJK0"/>
<dbReference type="Proteomes" id="UP001230268">
    <property type="component" value="Unassembled WGS sequence"/>
</dbReference>
<accession>A0AAD8LJK0</accession>
<name>A0AAD8LJK0_BABGI</name>
<dbReference type="NCBIfam" id="TIGR00001">
    <property type="entry name" value="rpmI_bact"/>
    <property type="match status" value="1"/>
</dbReference>
<reference evidence="6" key="1">
    <citation type="submission" date="2023-08" db="EMBL/GenBank/DDBJ databases">
        <title>Draft sequence of the Babesia gibsoni genome.</title>
        <authorList>
            <person name="Yamagishi J.Y."/>
            <person name="Xuan X.X."/>
        </authorList>
    </citation>
    <scope>NUCLEOTIDE SEQUENCE</scope>
    <source>
        <strain evidence="6">Azabu</strain>
    </source>
</reference>
<dbReference type="InterPro" id="IPR037229">
    <property type="entry name" value="Ribosomal_bL35_sf"/>
</dbReference>
<keyword evidence="3 4" id="KW-0687">Ribonucleoprotein</keyword>
<keyword evidence="2 4" id="KW-0689">Ribosomal protein</keyword>
<evidence type="ECO:0000256" key="1">
    <source>
        <dbReference type="ARBA" id="ARBA00006598"/>
    </source>
</evidence>
<dbReference type="InterPro" id="IPR001706">
    <property type="entry name" value="Ribosomal_bL35"/>
</dbReference>
<evidence type="ECO:0000313" key="6">
    <source>
        <dbReference type="EMBL" id="KAK1442014.1"/>
    </source>
</evidence>
<gene>
    <name evidence="6" type="ORF">BgAZ_400440</name>
</gene>
<proteinExistence type="inferred from homology"/>